<evidence type="ECO:0000313" key="1">
    <source>
        <dbReference type="EMBL" id="MBO0952994.1"/>
    </source>
</evidence>
<keyword evidence="2" id="KW-1185">Reference proteome</keyword>
<gene>
    <name evidence="1" type="ORF">J2I46_30755</name>
</gene>
<dbReference type="RefSeq" id="WP_207332946.1">
    <property type="nucleotide sequence ID" value="NZ_JAFMYW010000017.1"/>
</dbReference>
<name>A0ABS3JUX4_9BACT</name>
<protein>
    <submittedName>
        <fullName evidence="1">Uncharacterized protein</fullName>
    </submittedName>
</protein>
<proteinExistence type="predicted"/>
<reference evidence="1 2" key="1">
    <citation type="submission" date="2021-03" db="EMBL/GenBank/DDBJ databases">
        <title>Fibrella sp. HMF5405 genome sequencing and assembly.</title>
        <authorList>
            <person name="Kang H."/>
            <person name="Kim H."/>
            <person name="Bae S."/>
            <person name="Joh K."/>
        </authorList>
    </citation>
    <scope>NUCLEOTIDE SEQUENCE [LARGE SCALE GENOMIC DNA]</scope>
    <source>
        <strain evidence="1 2">HMF5405</strain>
    </source>
</reference>
<dbReference type="EMBL" id="JAFMYW010000017">
    <property type="protein sequence ID" value="MBO0952994.1"/>
    <property type="molecule type" value="Genomic_DNA"/>
</dbReference>
<comment type="caution">
    <text evidence="1">The sequence shown here is derived from an EMBL/GenBank/DDBJ whole genome shotgun (WGS) entry which is preliminary data.</text>
</comment>
<sequence length="102" mass="11588">MPSPQIRPSAANRPQAPRDVDTRLILHRLRDLYAQRQLWQKGQPMALYLTPFSSFGPGLSPVEHWIGSSEEDDAHLLSVPLNALIDHYEQVLWLAKIPLPTI</sequence>
<evidence type="ECO:0000313" key="2">
    <source>
        <dbReference type="Proteomes" id="UP000664628"/>
    </source>
</evidence>
<organism evidence="1 2">
    <name type="scientific">Fibrella forsythiae</name>
    <dbReference type="NCBI Taxonomy" id="2817061"/>
    <lineage>
        <taxon>Bacteria</taxon>
        <taxon>Pseudomonadati</taxon>
        <taxon>Bacteroidota</taxon>
        <taxon>Cytophagia</taxon>
        <taxon>Cytophagales</taxon>
        <taxon>Spirosomataceae</taxon>
        <taxon>Fibrella</taxon>
    </lineage>
</organism>
<dbReference type="Proteomes" id="UP000664628">
    <property type="component" value="Unassembled WGS sequence"/>
</dbReference>
<accession>A0ABS3JUX4</accession>